<accession>A0ACC1MC38</accession>
<evidence type="ECO:0000313" key="2">
    <source>
        <dbReference type="Proteomes" id="UP001143910"/>
    </source>
</evidence>
<name>A0ACC1MC38_9HYPO</name>
<reference evidence="1" key="1">
    <citation type="submission" date="2022-08" db="EMBL/GenBank/DDBJ databases">
        <title>Genome Sequence of Lecanicillium fungicola.</title>
        <authorList>
            <person name="Buettner E."/>
        </authorList>
    </citation>
    <scope>NUCLEOTIDE SEQUENCE</scope>
    <source>
        <strain evidence="1">Babe33</strain>
    </source>
</reference>
<protein>
    <submittedName>
        <fullName evidence="1">Uncharacterized protein</fullName>
    </submittedName>
</protein>
<keyword evidence="2" id="KW-1185">Reference proteome</keyword>
<dbReference type="EMBL" id="JANJQO010003651">
    <property type="protein sequence ID" value="KAJ2957409.1"/>
    <property type="molecule type" value="Genomic_DNA"/>
</dbReference>
<sequence>MAATDYDAQVKELVDAGNYDEAISVLNMLEDALLQSKTESLREVKMQKAEVLFSEKKYRKAMDLFNEDDLHAPPERVLALYPPVISGKLSKWAGKEKDGKAAETGGATPRASAEVQHKSEDAGESTTSAVGGFARYFMGSQRKSAADAASIMSVKRDASDATDSKETPDSPTDTVDRPLEGKDLLKAVLELNSYLAGTRARLQRVIDPATGSLKPRDTAPSEDATDRFLRTSQNESEAQLQEKLQGTFRLIDTTLFRAYMLSQPSLASSLFRIPNFCDPDVVNEKLVEQDRYNELIDFFYGKKLHSKALALLVKFGAAAKPDERAPALLHGPNRTIQYLQNLPASQIDLILENAEWTLRANPGFAMEIFTGDTENAESLPRGRVAAFLQTVDKGLETQYLEHIITELEDTTPELHNRLVELYVTTLGGMQRSKGWDLLMERFIRFLQAPNPVYSLGKAFSSIPRNDASFYEAQAVVLSNMGQHKQALEIFVFKMQNYAKAEEYALLYFGKIP</sequence>
<organism evidence="1 2">
    <name type="scientific">Zarea fungicola</name>
    <dbReference type="NCBI Taxonomy" id="93591"/>
    <lineage>
        <taxon>Eukaryota</taxon>
        <taxon>Fungi</taxon>
        <taxon>Dikarya</taxon>
        <taxon>Ascomycota</taxon>
        <taxon>Pezizomycotina</taxon>
        <taxon>Sordariomycetes</taxon>
        <taxon>Hypocreomycetidae</taxon>
        <taxon>Hypocreales</taxon>
        <taxon>Cordycipitaceae</taxon>
        <taxon>Zarea</taxon>
    </lineage>
</organism>
<proteinExistence type="predicted"/>
<evidence type="ECO:0000313" key="1">
    <source>
        <dbReference type="EMBL" id="KAJ2957409.1"/>
    </source>
</evidence>
<gene>
    <name evidence="1" type="ORF">NQ176_g11245</name>
</gene>
<comment type="caution">
    <text evidence="1">The sequence shown here is derived from an EMBL/GenBank/DDBJ whole genome shotgun (WGS) entry which is preliminary data.</text>
</comment>
<dbReference type="Proteomes" id="UP001143910">
    <property type="component" value="Unassembled WGS sequence"/>
</dbReference>